<dbReference type="GO" id="GO:0005524">
    <property type="term" value="F:ATP binding"/>
    <property type="evidence" value="ECO:0007669"/>
    <property type="project" value="UniProtKB-KW"/>
</dbReference>
<evidence type="ECO:0000256" key="8">
    <source>
        <dbReference type="ARBA" id="ARBA00022842"/>
    </source>
</evidence>
<keyword evidence="5" id="KW-0547">Nucleotide-binding</keyword>
<sequence length="329" mass="35179">MSDAAPRYCLVVNGKSSGEPALRDAVTKQRDAGMALTVFVTWEAGDAADFAERAAIDGFTHVIAGGGDGTVNEVVNGLMRLPKAKRPVLGIVPLGSANDFATSIGVPLEPEAALKAVCKWDGQVVDVVRVSATVENPQGDEQYADQYYINMTTGGFGAEITSSTPKRLKRLFGGGAYSVMGALKAWRHYSYHGTLDWGEGDEQTSLLLLALGNARQAGGGQVLAPKATLNDGYIDVLLVKDFSSIKVLSQLLEELRQFPREGQFVRYFTTTKMRVTTRSGGPAWPVTLDGEPRHFKAFSAEVEPLAITVAMPADSPLLVSQNPEGKESA</sequence>
<dbReference type="NCBIfam" id="TIGR00147">
    <property type="entry name" value="YegS/Rv2252/BmrU family lipid kinase"/>
    <property type="match status" value="1"/>
</dbReference>
<dbReference type="PANTHER" id="PTHR12358">
    <property type="entry name" value="SPHINGOSINE KINASE"/>
    <property type="match status" value="1"/>
</dbReference>
<feature type="domain" description="DAGKc" evidence="12">
    <location>
        <begin position="3"/>
        <end position="133"/>
    </location>
</feature>
<evidence type="ECO:0000313" key="14">
    <source>
        <dbReference type="Proteomes" id="UP000586119"/>
    </source>
</evidence>
<evidence type="ECO:0000256" key="1">
    <source>
        <dbReference type="ARBA" id="ARBA00001946"/>
    </source>
</evidence>
<dbReference type="GO" id="GO:0046872">
    <property type="term" value="F:metal ion binding"/>
    <property type="evidence" value="ECO:0007669"/>
    <property type="project" value="UniProtKB-KW"/>
</dbReference>
<dbReference type="GO" id="GO:0016301">
    <property type="term" value="F:kinase activity"/>
    <property type="evidence" value="ECO:0007669"/>
    <property type="project" value="UniProtKB-KW"/>
</dbReference>
<dbReference type="Proteomes" id="UP000586119">
    <property type="component" value="Unassembled WGS sequence"/>
</dbReference>
<keyword evidence="8" id="KW-0460">Magnesium</keyword>
<comment type="caution">
    <text evidence="13">The sequence shown here is derived from an EMBL/GenBank/DDBJ whole genome shotgun (WGS) entry which is preliminary data.</text>
</comment>
<dbReference type="InterPro" id="IPR050187">
    <property type="entry name" value="Lipid_Phosphate_FormReg"/>
</dbReference>
<organism evidence="13 14">
    <name type="scientific">Vreelandella salicampi</name>
    <dbReference type="NCBI Taxonomy" id="1449798"/>
    <lineage>
        <taxon>Bacteria</taxon>
        <taxon>Pseudomonadati</taxon>
        <taxon>Pseudomonadota</taxon>
        <taxon>Gammaproteobacteria</taxon>
        <taxon>Oceanospirillales</taxon>
        <taxon>Halomonadaceae</taxon>
        <taxon>Vreelandella</taxon>
    </lineage>
</organism>
<dbReference type="PANTHER" id="PTHR12358:SF106">
    <property type="entry name" value="LIPID KINASE YEGS"/>
    <property type="match status" value="1"/>
</dbReference>
<reference evidence="13 14" key="1">
    <citation type="journal article" date="2015" name="Int. J. Syst. Evol. Microbiol.">
        <title>Halomonas salicampi sp. nov., a halotolerant and alkalitolerant bacterium isolated from a saltern soil.</title>
        <authorList>
            <person name="Lee J.C."/>
            <person name="Kim Y.S."/>
            <person name="Yun B.S."/>
            <person name="Whang K.S."/>
        </authorList>
    </citation>
    <scope>NUCLEOTIDE SEQUENCE [LARGE SCALE GENOMIC DNA]</scope>
    <source>
        <strain evidence="13 14">BH103</strain>
    </source>
</reference>
<dbReference type="EMBL" id="JACCDF010000001">
    <property type="protein sequence ID" value="NYS59266.1"/>
    <property type="molecule type" value="Genomic_DNA"/>
</dbReference>
<dbReference type="Gene3D" id="2.60.200.40">
    <property type="match status" value="1"/>
</dbReference>
<accession>A0A7Z0LHU2</accession>
<keyword evidence="14" id="KW-1185">Reference proteome</keyword>
<dbReference type="Gene3D" id="3.40.50.10330">
    <property type="entry name" value="Probable inorganic polyphosphate/atp-NAD kinase, domain 1"/>
    <property type="match status" value="1"/>
</dbReference>
<keyword evidence="6 13" id="KW-0418">Kinase</keyword>
<keyword evidence="7" id="KW-0067">ATP-binding</keyword>
<dbReference type="InterPro" id="IPR045540">
    <property type="entry name" value="YegS/DAGK_C"/>
</dbReference>
<dbReference type="Pfam" id="PF00781">
    <property type="entry name" value="DAGK_cat"/>
    <property type="match status" value="1"/>
</dbReference>
<evidence type="ECO:0000256" key="3">
    <source>
        <dbReference type="ARBA" id="ARBA00022679"/>
    </source>
</evidence>
<evidence type="ECO:0000256" key="6">
    <source>
        <dbReference type="ARBA" id="ARBA00022777"/>
    </source>
</evidence>
<keyword evidence="4" id="KW-0479">Metal-binding</keyword>
<gene>
    <name evidence="13" type="primary">yegS</name>
    <name evidence="13" type="ORF">HZS81_00580</name>
</gene>
<evidence type="ECO:0000256" key="5">
    <source>
        <dbReference type="ARBA" id="ARBA00022741"/>
    </source>
</evidence>
<evidence type="ECO:0000256" key="9">
    <source>
        <dbReference type="ARBA" id="ARBA00023098"/>
    </source>
</evidence>
<protein>
    <submittedName>
        <fullName evidence="13">Lipid kinase YegS</fullName>
        <ecNumber evidence="13">2.7.1.-</ecNumber>
    </submittedName>
</protein>
<dbReference type="InterPro" id="IPR005218">
    <property type="entry name" value="Diacylglycerol/lipid_kinase"/>
</dbReference>
<dbReference type="RefSeq" id="WP_179928615.1">
    <property type="nucleotide sequence ID" value="NZ_JACCDF010000001.1"/>
</dbReference>
<dbReference type="InterPro" id="IPR001206">
    <property type="entry name" value="Diacylglycerol_kinase_cat_dom"/>
</dbReference>
<comment type="cofactor">
    <cofactor evidence="1">
        <name>Mg(2+)</name>
        <dbReference type="ChEBI" id="CHEBI:18420"/>
    </cofactor>
</comment>
<dbReference type="GO" id="GO:0005886">
    <property type="term" value="C:plasma membrane"/>
    <property type="evidence" value="ECO:0007669"/>
    <property type="project" value="TreeGrafter"/>
</dbReference>
<name>A0A7Z0LHU2_9GAMM</name>
<proteinExistence type="predicted"/>
<evidence type="ECO:0000256" key="11">
    <source>
        <dbReference type="ARBA" id="ARBA00023264"/>
    </source>
</evidence>
<evidence type="ECO:0000256" key="4">
    <source>
        <dbReference type="ARBA" id="ARBA00022723"/>
    </source>
</evidence>
<dbReference type="SMART" id="SM00046">
    <property type="entry name" value="DAGKc"/>
    <property type="match status" value="1"/>
</dbReference>
<keyword evidence="9" id="KW-0443">Lipid metabolism</keyword>
<evidence type="ECO:0000256" key="10">
    <source>
        <dbReference type="ARBA" id="ARBA00023209"/>
    </source>
</evidence>
<keyword evidence="2" id="KW-0444">Lipid biosynthesis</keyword>
<dbReference type="GO" id="GO:0008654">
    <property type="term" value="P:phospholipid biosynthetic process"/>
    <property type="evidence" value="ECO:0007669"/>
    <property type="project" value="UniProtKB-KW"/>
</dbReference>
<keyword evidence="11" id="KW-1208">Phospholipid metabolism</keyword>
<dbReference type="PROSITE" id="PS50146">
    <property type="entry name" value="DAGK"/>
    <property type="match status" value="1"/>
</dbReference>
<evidence type="ECO:0000256" key="2">
    <source>
        <dbReference type="ARBA" id="ARBA00022516"/>
    </source>
</evidence>
<dbReference type="SUPFAM" id="SSF111331">
    <property type="entry name" value="NAD kinase/diacylglycerol kinase-like"/>
    <property type="match status" value="1"/>
</dbReference>
<dbReference type="NCBIfam" id="NF009602">
    <property type="entry name" value="PRK13054.1"/>
    <property type="match status" value="1"/>
</dbReference>
<keyword evidence="10" id="KW-0594">Phospholipid biosynthesis</keyword>
<keyword evidence="3 13" id="KW-0808">Transferase</keyword>
<dbReference type="Pfam" id="PF19279">
    <property type="entry name" value="YegS_C"/>
    <property type="match status" value="1"/>
</dbReference>
<evidence type="ECO:0000259" key="12">
    <source>
        <dbReference type="PROSITE" id="PS50146"/>
    </source>
</evidence>
<dbReference type="InterPro" id="IPR016064">
    <property type="entry name" value="NAD/diacylglycerol_kinase_sf"/>
</dbReference>
<evidence type="ECO:0000256" key="7">
    <source>
        <dbReference type="ARBA" id="ARBA00022840"/>
    </source>
</evidence>
<evidence type="ECO:0000313" key="13">
    <source>
        <dbReference type="EMBL" id="NYS59266.1"/>
    </source>
</evidence>
<dbReference type="InterPro" id="IPR017438">
    <property type="entry name" value="ATP-NAD_kinase_N"/>
</dbReference>
<dbReference type="EC" id="2.7.1.-" evidence="13"/>
<dbReference type="AlphaFoldDB" id="A0A7Z0LHU2"/>